<evidence type="ECO:0000313" key="3">
    <source>
        <dbReference type="Proteomes" id="UP001283361"/>
    </source>
</evidence>
<feature type="region of interest" description="Disordered" evidence="1">
    <location>
        <begin position="72"/>
        <end position="114"/>
    </location>
</feature>
<evidence type="ECO:0000256" key="1">
    <source>
        <dbReference type="SAM" id="MobiDB-lite"/>
    </source>
</evidence>
<comment type="caution">
    <text evidence="2">The sequence shown here is derived from an EMBL/GenBank/DDBJ whole genome shotgun (WGS) entry which is preliminary data.</text>
</comment>
<dbReference type="Proteomes" id="UP001283361">
    <property type="component" value="Unassembled WGS sequence"/>
</dbReference>
<evidence type="ECO:0000313" key="2">
    <source>
        <dbReference type="EMBL" id="KAK3774891.1"/>
    </source>
</evidence>
<keyword evidence="3" id="KW-1185">Reference proteome</keyword>
<proteinExistence type="predicted"/>
<accession>A0AAE0ZTT6</accession>
<organism evidence="2 3">
    <name type="scientific">Elysia crispata</name>
    <name type="common">lettuce slug</name>
    <dbReference type="NCBI Taxonomy" id="231223"/>
    <lineage>
        <taxon>Eukaryota</taxon>
        <taxon>Metazoa</taxon>
        <taxon>Spiralia</taxon>
        <taxon>Lophotrochozoa</taxon>
        <taxon>Mollusca</taxon>
        <taxon>Gastropoda</taxon>
        <taxon>Heterobranchia</taxon>
        <taxon>Euthyneura</taxon>
        <taxon>Panpulmonata</taxon>
        <taxon>Sacoglossa</taxon>
        <taxon>Placobranchoidea</taxon>
        <taxon>Plakobranchidae</taxon>
        <taxon>Elysia</taxon>
    </lineage>
</organism>
<name>A0AAE0ZTT6_9GAST</name>
<sequence>MPSVLQQARKQPHTTKIIKPLKLSSNEPQLPEMLESEPSATGLHQDANPSSRSVHRNRRRCLSADQVILLMTKSSDESDTADSDELLPSDRPNEATGSTRPQSPLSHLMDPQTE</sequence>
<feature type="compositionally biased region" description="Polar residues" evidence="1">
    <location>
        <begin position="95"/>
        <end position="105"/>
    </location>
</feature>
<feature type="compositionally biased region" description="Acidic residues" evidence="1">
    <location>
        <begin position="77"/>
        <end position="87"/>
    </location>
</feature>
<dbReference type="AlphaFoldDB" id="A0AAE0ZTT6"/>
<feature type="region of interest" description="Disordered" evidence="1">
    <location>
        <begin position="1"/>
        <end position="59"/>
    </location>
</feature>
<protein>
    <submittedName>
        <fullName evidence="2">Uncharacterized protein</fullName>
    </submittedName>
</protein>
<gene>
    <name evidence="2" type="ORF">RRG08_007250</name>
</gene>
<reference evidence="2" key="1">
    <citation type="journal article" date="2023" name="G3 (Bethesda)">
        <title>A reference genome for the long-term kleptoplast-retaining sea slug Elysia crispata morphotype clarki.</title>
        <authorList>
            <person name="Eastman K.E."/>
            <person name="Pendleton A.L."/>
            <person name="Shaikh M.A."/>
            <person name="Suttiyut T."/>
            <person name="Ogas R."/>
            <person name="Tomko P."/>
            <person name="Gavelis G."/>
            <person name="Widhalm J.R."/>
            <person name="Wisecaver J.H."/>
        </authorList>
    </citation>
    <scope>NUCLEOTIDE SEQUENCE</scope>
    <source>
        <strain evidence="2">ECLA1</strain>
    </source>
</reference>
<dbReference type="EMBL" id="JAWDGP010003379">
    <property type="protein sequence ID" value="KAK3774891.1"/>
    <property type="molecule type" value="Genomic_DNA"/>
</dbReference>